<sequence length="120" mass="13202">MKKGKKVLDVGTYDCESVDPGPIAERVGQLVAEGTFAKGILVCGTGIGMCMGANEVPRPEGRGISEQLQLFCLMLLIFYVPSYYLRGNFISCGSYKISVVPEFSSPEISLEMRKFHEHFS</sequence>
<proteinExistence type="predicted"/>
<evidence type="ECO:0000313" key="1">
    <source>
        <dbReference type="EMBL" id="GAH55372.1"/>
    </source>
</evidence>
<organism evidence="1">
    <name type="scientific">marine sediment metagenome</name>
    <dbReference type="NCBI Taxonomy" id="412755"/>
    <lineage>
        <taxon>unclassified sequences</taxon>
        <taxon>metagenomes</taxon>
        <taxon>ecological metagenomes</taxon>
    </lineage>
</organism>
<dbReference type="SUPFAM" id="SSF89623">
    <property type="entry name" value="Ribose/Galactose isomerase RpiB/AlsB"/>
    <property type="match status" value="1"/>
</dbReference>
<dbReference type="AlphaFoldDB" id="X1GDR9"/>
<protein>
    <submittedName>
        <fullName evidence="1">Uncharacterized protein</fullName>
    </submittedName>
</protein>
<dbReference type="Gene3D" id="3.40.1400.10">
    <property type="entry name" value="Sugar-phosphate isomerase, RpiB/LacA/LacB"/>
    <property type="match status" value="1"/>
</dbReference>
<dbReference type="InterPro" id="IPR036569">
    <property type="entry name" value="RpiB_LacA_LacB_sf"/>
</dbReference>
<dbReference type="GO" id="GO:0005975">
    <property type="term" value="P:carbohydrate metabolic process"/>
    <property type="evidence" value="ECO:0007669"/>
    <property type="project" value="InterPro"/>
</dbReference>
<name>X1GDR9_9ZZZZ</name>
<dbReference type="EMBL" id="BARU01024965">
    <property type="protein sequence ID" value="GAH55372.1"/>
    <property type="molecule type" value="Genomic_DNA"/>
</dbReference>
<accession>X1GDR9</accession>
<dbReference type="InterPro" id="IPR003500">
    <property type="entry name" value="RpiB_LacA_LacB"/>
</dbReference>
<reference evidence="1" key="1">
    <citation type="journal article" date="2014" name="Front. Microbiol.">
        <title>High frequency of phylogenetically diverse reductive dehalogenase-homologous genes in deep subseafloor sedimentary metagenomes.</title>
        <authorList>
            <person name="Kawai M."/>
            <person name="Futagami T."/>
            <person name="Toyoda A."/>
            <person name="Takaki Y."/>
            <person name="Nishi S."/>
            <person name="Hori S."/>
            <person name="Arai W."/>
            <person name="Tsubouchi T."/>
            <person name="Morono Y."/>
            <person name="Uchiyama I."/>
            <person name="Ito T."/>
            <person name="Fujiyama A."/>
            <person name="Inagaki F."/>
            <person name="Takami H."/>
        </authorList>
    </citation>
    <scope>NUCLEOTIDE SEQUENCE</scope>
    <source>
        <strain evidence="1">Expedition CK06-06</strain>
    </source>
</reference>
<gene>
    <name evidence="1" type="ORF">S03H2_40277</name>
</gene>
<dbReference type="GO" id="GO:0016853">
    <property type="term" value="F:isomerase activity"/>
    <property type="evidence" value="ECO:0007669"/>
    <property type="project" value="InterPro"/>
</dbReference>
<comment type="caution">
    <text evidence="1">The sequence shown here is derived from an EMBL/GenBank/DDBJ whole genome shotgun (WGS) entry which is preliminary data.</text>
</comment>
<dbReference type="Pfam" id="PF02502">
    <property type="entry name" value="LacAB_rpiB"/>
    <property type="match status" value="1"/>
</dbReference>